<evidence type="ECO:0000256" key="1">
    <source>
        <dbReference type="ARBA" id="ARBA00023015"/>
    </source>
</evidence>
<protein>
    <submittedName>
        <fullName evidence="4">Mycothiol system anti-sigma-R factor</fullName>
    </submittedName>
</protein>
<dbReference type="NCBIfam" id="TIGR03988">
    <property type="entry name" value="antisig_RsrA"/>
    <property type="match status" value="1"/>
</dbReference>
<accession>A0A2L0UE31</accession>
<dbReference type="Gene3D" id="1.10.10.1320">
    <property type="entry name" value="Anti-sigma factor, zinc-finger domain"/>
    <property type="match status" value="1"/>
</dbReference>
<organism evidence="4 5">
    <name type="scientific">Arthrobacter agilis</name>
    <dbReference type="NCBI Taxonomy" id="37921"/>
    <lineage>
        <taxon>Bacteria</taxon>
        <taxon>Bacillati</taxon>
        <taxon>Actinomycetota</taxon>
        <taxon>Actinomycetes</taxon>
        <taxon>Micrococcales</taxon>
        <taxon>Micrococcaceae</taxon>
        <taxon>Arthrobacter</taxon>
    </lineage>
</organism>
<dbReference type="AlphaFoldDB" id="A0A2L0UE31"/>
<evidence type="ECO:0000313" key="5">
    <source>
        <dbReference type="Proteomes" id="UP000239187"/>
    </source>
</evidence>
<name>A0A2L0UE31_9MICC</name>
<feature type="domain" description="Putative zinc-finger" evidence="3">
    <location>
        <begin position="16"/>
        <end position="45"/>
    </location>
</feature>
<dbReference type="EMBL" id="CP024915">
    <property type="protein sequence ID" value="AUZ87488.1"/>
    <property type="molecule type" value="Genomic_DNA"/>
</dbReference>
<evidence type="ECO:0000259" key="3">
    <source>
        <dbReference type="Pfam" id="PF13490"/>
    </source>
</evidence>
<sequence>MSDCESMGDCADSRIERLYEYLDGALSHQDLVEIKDHLDGCPQCAEEHDLECVIRSVVKRSCTEVAPSTLKTSILDRISQLRTVDH</sequence>
<dbReference type="InterPro" id="IPR027383">
    <property type="entry name" value="Znf_put"/>
</dbReference>
<evidence type="ECO:0000313" key="4">
    <source>
        <dbReference type="EMBL" id="AUZ87488.1"/>
    </source>
</evidence>
<dbReference type="RefSeq" id="WP_133080884.1">
    <property type="nucleotide sequence ID" value="NZ_CP024915.1"/>
</dbReference>
<reference evidence="4 5" key="1">
    <citation type="submission" date="2017-11" db="EMBL/GenBank/DDBJ databases">
        <title>Draft genome of Arthrobacter agilis strain UMCV2, a plant growth-promoting rhizobacterium and biocontrol capacity of phytopathogenic fungi.</title>
        <authorList>
            <person name="Martinez-Camara R."/>
            <person name="Santoyo G."/>
            <person name="Moreno-Hagelsieb G."/>
            <person name="Valencia-Cantero E."/>
        </authorList>
    </citation>
    <scope>NUCLEOTIDE SEQUENCE [LARGE SCALE GENOMIC DNA]</scope>
    <source>
        <strain evidence="4 5">UMCV2</strain>
    </source>
</reference>
<keyword evidence="1" id="KW-0805">Transcription regulation</keyword>
<dbReference type="Pfam" id="PF13490">
    <property type="entry name" value="zf-HC2"/>
    <property type="match status" value="1"/>
</dbReference>
<proteinExistence type="predicted"/>
<dbReference type="Proteomes" id="UP000239187">
    <property type="component" value="Chromosome"/>
</dbReference>
<dbReference type="InterPro" id="IPR024020">
    <property type="entry name" value="Anit_sigma_mycothiol_RsrA"/>
</dbReference>
<keyword evidence="2" id="KW-0804">Transcription</keyword>
<gene>
    <name evidence="4" type="ORF">CVO76_07485</name>
</gene>
<evidence type="ECO:0000256" key="2">
    <source>
        <dbReference type="ARBA" id="ARBA00023163"/>
    </source>
</evidence>
<dbReference type="InterPro" id="IPR041916">
    <property type="entry name" value="Anti_sigma_zinc_sf"/>
</dbReference>